<proteinExistence type="predicted"/>
<dbReference type="Proteomes" id="UP000233551">
    <property type="component" value="Unassembled WGS sequence"/>
</dbReference>
<dbReference type="SUPFAM" id="SSF55347">
    <property type="entry name" value="Glyceraldehyde-3-phosphate dehydrogenase-like, C-terminal domain"/>
    <property type="match status" value="1"/>
</dbReference>
<comment type="caution">
    <text evidence="2">The sequence shown here is derived from an EMBL/GenBank/DDBJ whole genome shotgun (WGS) entry which is preliminary data.</text>
</comment>
<keyword evidence="3" id="KW-1185">Reference proteome</keyword>
<dbReference type="PANTHER" id="PTHR46368:SF19">
    <property type="entry name" value="GFO_IDH_MOCA-LIKE OXIDOREDUCTASE N-TERMINAL DOMAIN-CONTAINING PROTEIN"/>
    <property type="match status" value="1"/>
</dbReference>
<name>A0A2I0KNA1_PUNGR</name>
<dbReference type="Pfam" id="PF01408">
    <property type="entry name" value="GFO_IDH_MocA"/>
    <property type="match status" value="1"/>
</dbReference>
<reference evidence="2 3" key="1">
    <citation type="submission" date="2017-11" db="EMBL/GenBank/DDBJ databases">
        <title>De-novo sequencing of pomegranate (Punica granatum L.) genome.</title>
        <authorList>
            <person name="Akparov Z."/>
            <person name="Amiraslanov A."/>
            <person name="Hajiyeva S."/>
            <person name="Abbasov M."/>
            <person name="Kaur K."/>
            <person name="Hamwieh A."/>
            <person name="Solovyev V."/>
            <person name="Salamov A."/>
            <person name="Braich B."/>
            <person name="Kosarev P."/>
            <person name="Mahmoud A."/>
            <person name="Hajiyev E."/>
            <person name="Babayeva S."/>
            <person name="Izzatullayeva V."/>
            <person name="Mammadov A."/>
            <person name="Mammadov A."/>
            <person name="Sharifova S."/>
            <person name="Ojaghi J."/>
            <person name="Eynullazada K."/>
            <person name="Bayramov B."/>
            <person name="Abdulazimova A."/>
            <person name="Shahmuradov I."/>
        </authorList>
    </citation>
    <scope>NUCLEOTIDE SEQUENCE [LARGE SCALE GENOMIC DNA]</scope>
    <source>
        <strain evidence="3">cv. AG2017</strain>
        <tissue evidence="2">Leaf</tissue>
    </source>
</reference>
<dbReference type="PANTHER" id="PTHR46368">
    <property type="match status" value="1"/>
</dbReference>
<dbReference type="InterPro" id="IPR036291">
    <property type="entry name" value="NAD(P)-bd_dom_sf"/>
</dbReference>
<dbReference type="InterPro" id="IPR000683">
    <property type="entry name" value="Gfo/Idh/MocA-like_OxRdtase_N"/>
</dbReference>
<dbReference type="AlphaFoldDB" id="A0A2I0KNA1"/>
<protein>
    <recommendedName>
        <fullName evidence="1">Gfo/Idh/MocA-like oxidoreductase N-terminal domain-containing protein</fullName>
    </recommendedName>
</protein>
<organism evidence="2 3">
    <name type="scientific">Punica granatum</name>
    <name type="common">Pomegranate</name>
    <dbReference type="NCBI Taxonomy" id="22663"/>
    <lineage>
        <taxon>Eukaryota</taxon>
        <taxon>Viridiplantae</taxon>
        <taxon>Streptophyta</taxon>
        <taxon>Embryophyta</taxon>
        <taxon>Tracheophyta</taxon>
        <taxon>Spermatophyta</taxon>
        <taxon>Magnoliopsida</taxon>
        <taxon>eudicotyledons</taxon>
        <taxon>Gunneridae</taxon>
        <taxon>Pentapetalae</taxon>
        <taxon>rosids</taxon>
        <taxon>malvids</taxon>
        <taxon>Myrtales</taxon>
        <taxon>Lythraceae</taxon>
        <taxon>Punica</taxon>
    </lineage>
</organism>
<accession>A0A2I0KNA1</accession>
<evidence type="ECO:0000259" key="1">
    <source>
        <dbReference type="Pfam" id="PF01408"/>
    </source>
</evidence>
<dbReference type="GO" id="GO:0000166">
    <property type="term" value="F:nucleotide binding"/>
    <property type="evidence" value="ECO:0007669"/>
    <property type="project" value="InterPro"/>
</dbReference>
<dbReference type="Gene3D" id="3.30.360.10">
    <property type="entry name" value="Dihydrodipicolinate Reductase, domain 2"/>
    <property type="match status" value="1"/>
</dbReference>
<gene>
    <name evidence="2" type="ORF">CRG98_009837</name>
</gene>
<evidence type="ECO:0000313" key="3">
    <source>
        <dbReference type="Proteomes" id="UP000233551"/>
    </source>
</evidence>
<feature type="domain" description="Gfo/Idh/MocA-like oxidoreductase N-terminal" evidence="1">
    <location>
        <begin position="9"/>
        <end position="122"/>
    </location>
</feature>
<dbReference type="EMBL" id="PGOL01000479">
    <property type="protein sequence ID" value="PKI69962.1"/>
    <property type="molecule type" value="Genomic_DNA"/>
</dbReference>
<dbReference type="STRING" id="22663.A0A2I0KNA1"/>
<sequence length="328" mass="35488">MAERSDPIIKFGILGCNSVARLCRAISSAPSATLHAIAGHSLDEATSCALGNGFTAKLYGSYEELLGDREVEAVYVPLPTSLHARWAAEAARRGKHVLVEKPPALDAEALGEIIAACEGSGMHATFTFNASPNFLENDVRVKPDLDALGALGDAGWYCIRSILWATDYKLPKTVTALPGIVFNEAGVIMSCGASLHFEDDLVSTFRCSFLSHLTMDIIANGSKGSLHVYDYALPFQETQASYYTNSRAWFLGGLAGWGPAPVEHTVTTDLPQVVLMVEEFCRLVRGIKRDGLKPEAKWPAISMKTQLVLDKVKLSIERGYVPVEVLDG</sequence>
<dbReference type="SUPFAM" id="SSF51735">
    <property type="entry name" value="NAD(P)-binding Rossmann-fold domains"/>
    <property type="match status" value="1"/>
</dbReference>
<evidence type="ECO:0000313" key="2">
    <source>
        <dbReference type="EMBL" id="PKI69962.1"/>
    </source>
</evidence>